<dbReference type="SUPFAM" id="SSF51419">
    <property type="entry name" value="PLP-binding barrel"/>
    <property type="match status" value="1"/>
</dbReference>
<dbReference type="CDD" id="cd06828">
    <property type="entry name" value="PLPDE_III_DapDC"/>
    <property type="match status" value="1"/>
</dbReference>
<dbReference type="EC" id="4.1.1.20" evidence="5 6"/>
<dbReference type="PANTHER" id="PTHR43727">
    <property type="entry name" value="DIAMINOPIMELATE DECARBOXYLASE"/>
    <property type="match status" value="1"/>
</dbReference>
<dbReference type="InterPro" id="IPR002986">
    <property type="entry name" value="DAP_deCOOHase_LysA"/>
</dbReference>
<keyword evidence="4 5" id="KW-0456">Lyase</keyword>
<comment type="function">
    <text evidence="5">Specifically catalyzes the decarboxylation of meso-diaminopimelate (meso-DAP) to L-lysine.</text>
</comment>
<evidence type="ECO:0000313" key="11">
    <source>
        <dbReference type="EMBL" id="HIT94809.1"/>
    </source>
</evidence>
<dbReference type="InterPro" id="IPR000183">
    <property type="entry name" value="Orn/DAP/Arg_de-COase"/>
</dbReference>
<evidence type="ECO:0000256" key="2">
    <source>
        <dbReference type="ARBA" id="ARBA00022793"/>
    </source>
</evidence>
<dbReference type="GO" id="GO:0008836">
    <property type="term" value="F:diaminopimelate decarboxylase activity"/>
    <property type="evidence" value="ECO:0007669"/>
    <property type="project" value="UniProtKB-UniRule"/>
</dbReference>
<dbReference type="Gene3D" id="3.20.20.10">
    <property type="entry name" value="Alanine racemase"/>
    <property type="match status" value="1"/>
</dbReference>
<evidence type="ECO:0000259" key="9">
    <source>
        <dbReference type="Pfam" id="PF00278"/>
    </source>
</evidence>
<dbReference type="FunFam" id="3.20.20.10:FF:000003">
    <property type="entry name" value="Diaminopimelate decarboxylase"/>
    <property type="match status" value="1"/>
</dbReference>
<feature type="binding site" evidence="5">
    <location>
        <begin position="289"/>
        <end position="292"/>
    </location>
    <ligand>
        <name>pyridoxal 5'-phosphate</name>
        <dbReference type="ChEBI" id="CHEBI:597326"/>
    </ligand>
</feature>
<comment type="cofactor">
    <cofactor evidence="1 5 7 8">
        <name>pyridoxal 5'-phosphate</name>
        <dbReference type="ChEBI" id="CHEBI:597326"/>
    </cofactor>
</comment>
<evidence type="ECO:0000256" key="3">
    <source>
        <dbReference type="ARBA" id="ARBA00022898"/>
    </source>
</evidence>
<evidence type="ECO:0000313" key="12">
    <source>
        <dbReference type="Proteomes" id="UP000824160"/>
    </source>
</evidence>
<name>A0A9D1KS09_9FIRM</name>
<organism evidence="11 12">
    <name type="scientific">Candidatus Faecivivens stercoripullorum</name>
    <dbReference type="NCBI Taxonomy" id="2840805"/>
    <lineage>
        <taxon>Bacteria</taxon>
        <taxon>Bacillati</taxon>
        <taxon>Bacillota</taxon>
        <taxon>Clostridia</taxon>
        <taxon>Eubacteriales</taxon>
        <taxon>Oscillospiraceae</taxon>
        <taxon>Oscillospiraceae incertae sedis</taxon>
        <taxon>Candidatus Faecivivens</taxon>
    </lineage>
</organism>
<evidence type="ECO:0000259" key="10">
    <source>
        <dbReference type="Pfam" id="PF02784"/>
    </source>
</evidence>
<feature type="modified residue" description="N6-(pyridoxal phosphate)lysine" evidence="5 7">
    <location>
        <position position="65"/>
    </location>
</feature>
<evidence type="ECO:0000256" key="4">
    <source>
        <dbReference type="ARBA" id="ARBA00023239"/>
    </source>
</evidence>
<evidence type="ECO:0000256" key="1">
    <source>
        <dbReference type="ARBA" id="ARBA00001933"/>
    </source>
</evidence>
<feature type="binding site" evidence="5">
    <location>
        <position position="329"/>
    </location>
    <ligand>
        <name>substrate</name>
    </ligand>
</feature>
<evidence type="ECO:0000256" key="5">
    <source>
        <dbReference type="HAMAP-Rule" id="MF_02120"/>
    </source>
</evidence>
<dbReference type="InterPro" id="IPR022643">
    <property type="entry name" value="De-COase2_C"/>
</dbReference>
<keyword evidence="3 5" id="KW-0663">Pyridoxal phosphate</keyword>
<dbReference type="InterPro" id="IPR022644">
    <property type="entry name" value="De-COase2_N"/>
</dbReference>
<evidence type="ECO:0000256" key="6">
    <source>
        <dbReference type="NCBIfam" id="TIGR01048"/>
    </source>
</evidence>
<dbReference type="InterPro" id="IPR009006">
    <property type="entry name" value="Ala_racemase/Decarboxylase_C"/>
</dbReference>
<feature type="binding site" evidence="5">
    <location>
        <position position="361"/>
    </location>
    <ligand>
        <name>substrate</name>
    </ligand>
</feature>
<comment type="catalytic activity">
    <reaction evidence="5 8">
        <text>meso-2,6-diaminopimelate + H(+) = L-lysine + CO2</text>
        <dbReference type="Rhea" id="RHEA:15101"/>
        <dbReference type="ChEBI" id="CHEBI:15378"/>
        <dbReference type="ChEBI" id="CHEBI:16526"/>
        <dbReference type="ChEBI" id="CHEBI:32551"/>
        <dbReference type="ChEBI" id="CHEBI:57791"/>
        <dbReference type="EC" id="4.1.1.20"/>
    </reaction>
</comment>
<dbReference type="PROSITE" id="PS00879">
    <property type="entry name" value="ODR_DC_2_2"/>
    <property type="match status" value="1"/>
</dbReference>
<reference evidence="11" key="1">
    <citation type="submission" date="2020-10" db="EMBL/GenBank/DDBJ databases">
        <authorList>
            <person name="Gilroy R."/>
        </authorList>
    </citation>
    <scope>NUCLEOTIDE SEQUENCE</scope>
    <source>
        <strain evidence="11">ChiBcec7-5410</strain>
    </source>
</reference>
<comment type="caution">
    <text evidence="11">The sequence shown here is derived from an EMBL/GenBank/DDBJ whole genome shotgun (WGS) entry which is preliminary data.</text>
</comment>
<accession>A0A9D1KS09</accession>
<evidence type="ECO:0000256" key="8">
    <source>
        <dbReference type="RuleBase" id="RU003738"/>
    </source>
</evidence>
<feature type="active site" description="Proton donor" evidence="7">
    <location>
        <position position="360"/>
    </location>
</feature>
<dbReference type="GO" id="GO:0030170">
    <property type="term" value="F:pyridoxal phosphate binding"/>
    <property type="evidence" value="ECO:0007669"/>
    <property type="project" value="UniProtKB-UniRule"/>
</dbReference>
<dbReference type="InterPro" id="IPR022657">
    <property type="entry name" value="De-COase2_CS"/>
</dbReference>
<protein>
    <recommendedName>
        <fullName evidence="5 6">Diaminopimelate decarboxylase</fullName>
        <shortName evidence="5">DAP decarboxylase</shortName>
        <shortName evidence="5">DAPDC</shortName>
        <ecNumber evidence="5 6">4.1.1.20</ecNumber>
    </recommendedName>
</protein>
<feature type="binding site" evidence="5">
    <location>
        <position position="333"/>
    </location>
    <ligand>
        <name>substrate</name>
    </ligand>
</feature>
<dbReference type="Pfam" id="PF00278">
    <property type="entry name" value="Orn_DAP_Arg_deC"/>
    <property type="match status" value="1"/>
</dbReference>
<dbReference type="HAMAP" id="MF_02120">
    <property type="entry name" value="LysA"/>
    <property type="match status" value="1"/>
</dbReference>
<comment type="pathway">
    <text evidence="5 8">Amino-acid biosynthesis; L-lysine biosynthesis via DAP pathway; L-lysine from DL-2,6-diaminopimelate: step 1/1.</text>
</comment>
<feature type="binding site" evidence="5">
    <location>
        <position position="389"/>
    </location>
    <ligand>
        <name>substrate</name>
    </ligand>
</feature>
<evidence type="ECO:0000256" key="7">
    <source>
        <dbReference type="PIRSR" id="PIRSR600183-50"/>
    </source>
</evidence>
<feature type="binding site" evidence="5">
    <location>
        <position position="389"/>
    </location>
    <ligand>
        <name>pyridoxal 5'-phosphate</name>
        <dbReference type="ChEBI" id="CHEBI:597326"/>
    </ligand>
</feature>
<proteinExistence type="inferred from homology"/>
<dbReference type="EMBL" id="DVLW01000176">
    <property type="protein sequence ID" value="HIT94809.1"/>
    <property type="molecule type" value="Genomic_DNA"/>
</dbReference>
<keyword evidence="5" id="KW-0028">Amino-acid biosynthesis</keyword>
<feature type="binding site" evidence="5">
    <location>
        <position position="292"/>
    </location>
    <ligand>
        <name>substrate</name>
    </ligand>
</feature>
<dbReference type="PANTHER" id="PTHR43727:SF2">
    <property type="entry name" value="GROUP IV DECARBOXYLASE"/>
    <property type="match status" value="1"/>
</dbReference>
<keyword evidence="5 8" id="KW-0457">Lysine biosynthesis</keyword>
<feature type="domain" description="Orn/DAP/Arg decarboxylase 2 N-terminal" evidence="10">
    <location>
        <begin position="40"/>
        <end position="295"/>
    </location>
</feature>
<dbReference type="PRINTS" id="PR01181">
    <property type="entry name" value="DAPDCRBXLASE"/>
</dbReference>
<dbReference type="GO" id="GO:0009089">
    <property type="term" value="P:lysine biosynthetic process via diaminopimelate"/>
    <property type="evidence" value="ECO:0007669"/>
    <property type="project" value="UniProtKB-UniRule"/>
</dbReference>
<feature type="binding site" evidence="5">
    <location>
        <position position="247"/>
    </location>
    <ligand>
        <name>pyridoxal 5'-phosphate</name>
        <dbReference type="ChEBI" id="CHEBI:597326"/>
    </ligand>
</feature>
<dbReference type="Proteomes" id="UP000824160">
    <property type="component" value="Unassembled WGS sequence"/>
</dbReference>
<feature type="domain" description="Orn/DAP/Arg decarboxylase 2 C-terminal" evidence="9">
    <location>
        <begin position="32"/>
        <end position="387"/>
    </location>
</feature>
<reference evidence="11" key="2">
    <citation type="journal article" date="2021" name="PeerJ">
        <title>Extensive microbial diversity within the chicken gut microbiome revealed by metagenomics and culture.</title>
        <authorList>
            <person name="Gilroy R."/>
            <person name="Ravi A."/>
            <person name="Getino M."/>
            <person name="Pursley I."/>
            <person name="Horton D.L."/>
            <person name="Alikhan N.F."/>
            <person name="Baker D."/>
            <person name="Gharbi K."/>
            <person name="Hall N."/>
            <person name="Watson M."/>
            <person name="Adriaenssens E.M."/>
            <person name="Foster-Nyarko E."/>
            <person name="Jarju S."/>
            <person name="Secka A."/>
            <person name="Antonio M."/>
            <person name="Oren A."/>
            <person name="Chaudhuri R.R."/>
            <person name="La Ragione R."/>
            <person name="Hildebrand F."/>
            <person name="Pallen M.J."/>
        </authorList>
    </citation>
    <scope>NUCLEOTIDE SEQUENCE</scope>
    <source>
        <strain evidence="11">ChiBcec7-5410</strain>
    </source>
</reference>
<keyword evidence="2 5" id="KW-0210">Decarboxylase</keyword>
<dbReference type="NCBIfam" id="TIGR01048">
    <property type="entry name" value="lysA"/>
    <property type="match status" value="1"/>
</dbReference>
<comment type="similarity">
    <text evidence="5">Belongs to the Orn/Lys/Arg decarboxylase class-II family. LysA subfamily.</text>
</comment>
<dbReference type="PRINTS" id="PR01179">
    <property type="entry name" value="ODADCRBXLASE"/>
</dbReference>
<dbReference type="Gene3D" id="2.40.37.10">
    <property type="entry name" value="Lyase, Ornithine Decarboxylase, Chain A, domain 1"/>
    <property type="match status" value="1"/>
</dbReference>
<dbReference type="InterPro" id="IPR029066">
    <property type="entry name" value="PLP-binding_barrel"/>
</dbReference>
<gene>
    <name evidence="5 11" type="primary">lysA</name>
    <name evidence="11" type="ORF">IAC43_06455</name>
</gene>
<sequence>MDRNVKINDEGHLMLGGVDAVKLTEKYGTPLYVMDEDAIRGAMRAYRDSIDRFYDGNGMICYASKAFSCKEMYRIAEDEGLGADVVSGGELYTALSVGFPMERVCFHGNNKTDEEIKMALYNRVGRIVVDNMEELDRISRFADELDYTANIQLRVKPGIDAHTHQFIMTGQIDSKFGFALETGEAMAAVKKAIETPSVRLLGVDCHIGSQIHEVTPFVKAAEVMMDFIAEIKGETGYQIQELDLGGGYGIRYTEDDDPVPYAEYMEAVSAAIHKKAADLDVGVPFILMEPGRSIVGEAGTTLYTVGAVKEIPGVRTYVSVDGGMGDNPRYILYQSKYDFLLANRAADKADTVVTVAGKCCESGDLLGENVSLPEVKAGDIMAVLSTGAYNYSMASCYNRNPIPPVVMVQDGEDRLIVKGQSYEDLIRNDI</sequence>
<dbReference type="SUPFAM" id="SSF50621">
    <property type="entry name" value="Alanine racemase C-terminal domain-like"/>
    <property type="match status" value="1"/>
</dbReference>
<dbReference type="Pfam" id="PF02784">
    <property type="entry name" value="Orn_Arg_deC_N"/>
    <property type="match status" value="1"/>
</dbReference>
<comment type="subunit">
    <text evidence="5">Homodimer.</text>
</comment>
<dbReference type="AlphaFoldDB" id="A0A9D1KS09"/>